<dbReference type="EMBL" id="JAUQYP010000001">
    <property type="protein sequence ID" value="MDO8106208.1"/>
    <property type="molecule type" value="Genomic_DNA"/>
</dbReference>
<evidence type="ECO:0000259" key="2">
    <source>
        <dbReference type="Pfam" id="PF26345"/>
    </source>
</evidence>
<feature type="compositionally biased region" description="Low complexity" evidence="1">
    <location>
        <begin position="98"/>
        <end position="119"/>
    </location>
</feature>
<evidence type="ECO:0000313" key="4">
    <source>
        <dbReference type="Proteomes" id="UP001232536"/>
    </source>
</evidence>
<protein>
    <recommendedName>
        <fullName evidence="2">ScoMcrA-like N-terminal head domain-containing protein</fullName>
    </recommendedName>
</protein>
<dbReference type="RefSeq" id="WP_304599895.1">
    <property type="nucleotide sequence ID" value="NZ_JAUQYP010000001.1"/>
</dbReference>
<name>A0ABT9D7W5_9CELL</name>
<accession>A0ABT9D7W5</accession>
<evidence type="ECO:0000256" key="1">
    <source>
        <dbReference type="SAM" id="MobiDB-lite"/>
    </source>
</evidence>
<dbReference type="Proteomes" id="UP001232536">
    <property type="component" value="Unassembled WGS sequence"/>
</dbReference>
<feature type="domain" description="ScoMcrA-like N-terminal head" evidence="2">
    <location>
        <begin position="5"/>
        <end position="90"/>
    </location>
</feature>
<dbReference type="InterPro" id="IPR058807">
    <property type="entry name" value="ScoMcrA_N"/>
</dbReference>
<evidence type="ECO:0000313" key="3">
    <source>
        <dbReference type="EMBL" id="MDO8106208.1"/>
    </source>
</evidence>
<comment type="caution">
    <text evidence="3">The sequence shown here is derived from an EMBL/GenBank/DDBJ whole genome shotgun (WGS) entry which is preliminary data.</text>
</comment>
<organism evidence="3 4">
    <name type="scientific">Actinotalea lenta</name>
    <dbReference type="NCBI Taxonomy" id="3064654"/>
    <lineage>
        <taxon>Bacteria</taxon>
        <taxon>Bacillati</taxon>
        <taxon>Actinomycetota</taxon>
        <taxon>Actinomycetes</taxon>
        <taxon>Micrococcales</taxon>
        <taxon>Cellulomonadaceae</taxon>
        <taxon>Actinotalea</taxon>
    </lineage>
</organism>
<reference evidence="3 4" key="1">
    <citation type="submission" date="2023-07" db="EMBL/GenBank/DDBJ databases">
        <title>Description of novel actinomycetes strains, isolated from tidal flat sediment.</title>
        <authorList>
            <person name="Lu C."/>
        </authorList>
    </citation>
    <scope>NUCLEOTIDE SEQUENCE [LARGE SCALE GENOMIC DNA]</scope>
    <source>
        <strain evidence="3 4">SYSU T00b441</strain>
    </source>
</reference>
<gene>
    <name evidence="3" type="ORF">Q6348_03245</name>
</gene>
<sequence length="146" mass="15550">MATFSSVSRQHLLQAISEYDERGGEEFCELYGFTPAPEHTLVHEGRRYDAGALLGVAHRIATGRLASPDEVAHGLAGGLGILRKRGFEVSEPARRVPSATRGGTRASSSRPRATRTPRASTREVPPAICPTCSMALPATGICDFCG</sequence>
<dbReference type="Pfam" id="PF26345">
    <property type="entry name" value="ScoMcrA_N"/>
    <property type="match status" value="1"/>
</dbReference>
<keyword evidence="4" id="KW-1185">Reference proteome</keyword>
<proteinExistence type="predicted"/>
<feature type="region of interest" description="Disordered" evidence="1">
    <location>
        <begin position="90"/>
        <end position="124"/>
    </location>
</feature>